<dbReference type="SUPFAM" id="SSF160631">
    <property type="entry name" value="SMI1/KNR4-like"/>
    <property type="match status" value="1"/>
</dbReference>
<dbReference type="Gene3D" id="3.40.1580.10">
    <property type="entry name" value="SMI1/KNR4-like"/>
    <property type="match status" value="1"/>
</dbReference>
<sequence>MIKEEKKVIKKYFEILSENHPEKFEIEEMFDDDKETIVPENMKDSNDANKWVLLESNVLEEDILKLEKEFNVKLPSLYKAFISTYFHMFEELDGVLDDFHCEDGKEVYVDILTQPSNKPLQVIENVYKECEEIIEFGYIPIGDFNGWGPLCFDVHNNYNLVWLDHEEYYNCETREELEELGETIFGDFKEFMDCFFAGVIHKAYSKK</sequence>
<evidence type="ECO:0000259" key="1">
    <source>
        <dbReference type="SMART" id="SM00860"/>
    </source>
</evidence>
<accession>A0A7Y0HP87</accession>
<feature type="domain" description="Knr4/Smi1-like" evidence="1">
    <location>
        <begin position="57"/>
        <end position="194"/>
    </location>
</feature>
<dbReference type="SMART" id="SM00860">
    <property type="entry name" value="SMI1_KNR4"/>
    <property type="match status" value="1"/>
</dbReference>
<dbReference type="AlphaFoldDB" id="A0A7Y0HP87"/>
<dbReference type="Proteomes" id="UP000537131">
    <property type="component" value="Unassembled WGS sequence"/>
</dbReference>
<dbReference type="InterPro" id="IPR018958">
    <property type="entry name" value="Knr4/Smi1-like_dom"/>
</dbReference>
<name>A0A7Y0HP87_9CLOT</name>
<keyword evidence="3" id="KW-1185">Reference proteome</keyword>
<reference evidence="2 3" key="1">
    <citation type="submission" date="2020-06" db="EMBL/GenBank/DDBJ databases">
        <title>Complete Genome Sequence of Clostridium muelleri sp. nov. P21T, an Acid-Alcohol Producing Acetogen Isolated from Old Hay.</title>
        <authorList>
            <person name="Duncan K.E."/>
            <person name="Tanner R.S."/>
        </authorList>
    </citation>
    <scope>NUCLEOTIDE SEQUENCE [LARGE SCALE GENOMIC DNA]</scope>
    <source>
        <strain evidence="2 3">P21</strain>
    </source>
</reference>
<organism evidence="2 3">
    <name type="scientific">Clostridium muellerianum</name>
    <dbReference type="NCBI Taxonomy" id="2716538"/>
    <lineage>
        <taxon>Bacteria</taxon>
        <taxon>Bacillati</taxon>
        <taxon>Bacillota</taxon>
        <taxon>Clostridia</taxon>
        <taxon>Eubacteriales</taxon>
        <taxon>Clostridiaceae</taxon>
        <taxon>Clostridium</taxon>
    </lineage>
</organism>
<evidence type="ECO:0000313" key="3">
    <source>
        <dbReference type="Proteomes" id="UP000537131"/>
    </source>
</evidence>
<dbReference type="RefSeq" id="WP_169297037.1">
    <property type="nucleotide sequence ID" value="NZ_JABBNI010000013.1"/>
</dbReference>
<comment type="caution">
    <text evidence="2">The sequence shown here is derived from an EMBL/GenBank/DDBJ whole genome shotgun (WGS) entry which is preliminary data.</text>
</comment>
<dbReference type="InterPro" id="IPR037883">
    <property type="entry name" value="Knr4/Smi1-like_sf"/>
</dbReference>
<gene>
    <name evidence="2" type="ORF">HBE96_06965</name>
</gene>
<protein>
    <submittedName>
        <fullName evidence="2">SMI1/KNR4 family protein</fullName>
    </submittedName>
</protein>
<dbReference type="EMBL" id="JABBNI010000013">
    <property type="protein sequence ID" value="NMM62433.1"/>
    <property type="molecule type" value="Genomic_DNA"/>
</dbReference>
<evidence type="ECO:0000313" key="2">
    <source>
        <dbReference type="EMBL" id="NMM62433.1"/>
    </source>
</evidence>
<proteinExistence type="predicted"/>
<dbReference type="Pfam" id="PF09346">
    <property type="entry name" value="SMI1_KNR4"/>
    <property type="match status" value="1"/>
</dbReference>